<evidence type="ECO:0000256" key="1">
    <source>
        <dbReference type="SAM" id="Phobius"/>
    </source>
</evidence>
<organism evidence="2">
    <name type="scientific">Geobacter metallireducens</name>
    <dbReference type="NCBI Taxonomy" id="28232"/>
    <lineage>
        <taxon>Bacteria</taxon>
        <taxon>Pseudomonadati</taxon>
        <taxon>Thermodesulfobacteriota</taxon>
        <taxon>Desulfuromonadia</taxon>
        <taxon>Geobacterales</taxon>
        <taxon>Geobacteraceae</taxon>
        <taxon>Geobacter</taxon>
    </lineage>
</organism>
<accession>A0A831UBV4</accession>
<name>A0A831UBV4_GEOME</name>
<comment type="caution">
    <text evidence="2">The sequence shown here is derived from an EMBL/GenBank/DDBJ whole genome shotgun (WGS) entry which is preliminary data.</text>
</comment>
<proteinExistence type="predicted"/>
<keyword evidence="1" id="KW-0812">Transmembrane</keyword>
<feature type="transmembrane region" description="Helical" evidence="1">
    <location>
        <begin position="119"/>
        <end position="137"/>
    </location>
</feature>
<dbReference type="EMBL" id="DSOV01000009">
    <property type="protein sequence ID" value="HEN41345.1"/>
    <property type="molecule type" value="Genomic_DNA"/>
</dbReference>
<dbReference type="AlphaFoldDB" id="A0A831UBV4"/>
<keyword evidence="1" id="KW-0472">Membrane</keyword>
<feature type="transmembrane region" description="Helical" evidence="1">
    <location>
        <begin position="76"/>
        <end position="99"/>
    </location>
</feature>
<sequence length="151" mass="17539">MTEEHDEYGEHDERRPLGLVLLTGLYLFFFVITASTYGSPFPFLGRVYVGAAAKALIFVDSLICLYLFLGLMKRQLMTWYLLIGYNLFEVVNTIVNLSFIKPAELERIIGEPIDQEALMVNNIASALAILLLTQYIYRHRHYFTNQRKYLF</sequence>
<feature type="transmembrane region" description="Helical" evidence="1">
    <location>
        <begin position="47"/>
        <end position="69"/>
    </location>
</feature>
<gene>
    <name evidence="2" type="ORF">ENQ87_03055</name>
</gene>
<protein>
    <submittedName>
        <fullName evidence="2">Uncharacterized protein</fullName>
    </submittedName>
</protein>
<reference evidence="2" key="1">
    <citation type="journal article" date="2020" name="mSystems">
        <title>Genome- and Community-Level Interaction Insights into Carbon Utilization and Element Cycling Functions of Hydrothermarchaeota in Hydrothermal Sediment.</title>
        <authorList>
            <person name="Zhou Z."/>
            <person name="Liu Y."/>
            <person name="Xu W."/>
            <person name="Pan J."/>
            <person name="Luo Z.H."/>
            <person name="Li M."/>
        </authorList>
    </citation>
    <scope>NUCLEOTIDE SEQUENCE [LARGE SCALE GENOMIC DNA]</scope>
    <source>
        <strain evidence="2">SpSt-349</strain>
    </source>
</reference>
<evidence type="ECO:0000313" key="2">
    <source>
        <dbReference type="EMBL" id="HEN41345.1"/>
    </source>
</evidence>
<feature type="transmembrane region" description="Helical" evidence="1">
    <location>
        <begin position="17"/>
        <end position="35"/>
    </location>
</feature>
<keyword evidence="1" id="KW-1133">Transmembrane helix</keyword>